<dbReference type="EMBL" id="CACVBM020001107">
    <property type="protein sequence ID" value="CAA7031528.1"/>
    <property type="molecule type" value="Genomic_DNA"/>
</dbReference>
<dbReference type="PANTHER" id="PTHR47926:SF347">
    <property type="entry name" value="PENTATRICOPEPTIDE REPEAT-CONTAINING PROTEIN"/>
    <property type="match status" value="1"/>
</dbReference>
<dbReference type="InterPro" id="IPR011990">
    <property type="entry name" value="TPR-like_helical_dom_sf"/>
</dbReference>
<dbReference type="GO" id="GO:0003723">
    <property type="term" value="F:RNA binding"/>
    <property type="evidence" value="ECO:0007669"/>
    <property type="project" value="InterPro"/>
</dbReference>
<evidence type="ECO:0008006" key="3">
    <source>
        <dbReference type="Google" id="ProtNLM"/>
    </source>
</evidence>
<protein>
    <recommendedName>
        <fullName evidence="3">Pentacotripeptide-repeat region of PRORP domain-containing protein</fullName>
    </recommendedName>
</protein>
<comment type="caution">
    <text evidence="1">The sequence shown here is derived from an EMBL/GenBank/DDBJ whole genome shotgun (WGS) entry which is preliminary data.</text>
</comment>
<keyword evidence="2" id="KW-1185">Reference proteome</keyword>
<dbReference type="Proteomes" id="UP000467841">
    <property type="component" value="Unassembled WGS sequence"/>
</dbReference>
<organism evidence="1 2">
    <name type="scientific">Microthlaspi erraticum</name>
    <dbReference type="NCBI Taxonomy" id="1685480"/>
    <lineage>
        <taxon>Eukaryota</taxon>
        <taxon>Viridiplantae</taxon>
        <taxon>Streptophyta</taxon>
        <taxon>Embryophyta</taxon>
        <taxon>Tracheophyta</taxon>
        <taxon>Spermatophyta</taxon>
        <taxon>Magnoliopsida</taxon>
        <taxon>eudicotyledons</taxon>
        <taxon>Gunneridae</taxon>
        <taxon>Pentapetalae</taxon>
        <taxon>rosids</taxon>
        <taxon>malvids</taxon>
        <taxon>Brassicales</taxon>
        <taxon>Brassicaceae</taxon>
        <taxon>Coluteocarpeae</taxon>
        <taxon>Microthlaspi</taxon>
    </lineage>
</organism>
<sequence length="158" mass="18318">MKLNEAFEFFQEMDKAGVSISPYSYQCLFEACRELRYLYHGRLLHDRMRMKCENPSVILQNELCASDVLLVWELRRCRKSETRLLLPCLLQLLKYLVKSSPLGSGRQVHAHVIRAGLCSNASIETRILNMYVKCGWLVGAKLAFDQMAVKKLEEQEML</sequence>
<dbReference type="AlphaFoldDB" id="A0A6D2IUM7"/>
<dbReference type="Gene3D" id="1.25.40.10">
    <property type="entry name" value="Tetratricopeptide repeat domain"/>
    <property type="match status" value="1"/>
</dbReference>
<evidence type="ECO:0000313" key="2">
    <source>
        <dbReference type="Proteomes" id="UP000467841"/>
    </source>
</evidence>
<proteinExistence type="predicted"/>
<gene>
    <name evidence="1" type="ORF">MERR_LOCUS18763</name>
</gene>
<accession>A0A6D2IUM7</accession>
<reference evidence="1" key="1">
    <citation type="submission" date="2020-01" db="EMBL/GenBank/DDBJ databases">
        <authorList>
            <person name="Mishra B."/>
        </authorList>
    </citation>
    <scope>NUCLEOTIDE SEQUENCE [LARGE SCALE GENOMIC DNA]</scope>
</reference>
<dbReference type="OrthoDB" id="185373at2759"/>
<dbReference type="PANTHER" id="PTHR47926">
    <property type="entry name" value="PENTATRICOPEPTIDE REPEAT-CONTAINING PROTEIN"/>
    <property type="match status" value="1"/>
</dbReference>
<dbReference type="InterPro" id="IPR046960">
    <property type="entry name" value="PPR_At4g14850-like_plant"/>
</dbReference>
<dbReference type="GO" id="GO:0009451">
    <property type="term" value="P:RNA modification"/>
    <property type="evidence" value="ECO:0007669"/>
    <property type="project" value="InterPro"/>
</dbReference>
<evidence type="ECO:0000313" key="1">
    <source>
        <dbReference type="EMBL" id="CAA7031528.1"/>
    </source>
</evidence>
<name>A0A6D2IUM7_9BRAS</name>